<dbReference type="RefSeq" id="XP_010252811.1">
    <property type="nucleotide sequence ID" value="XM_010254509.2"/>
</dbReference>
<dbReference type="PANTHER" id="PTHR32054:SF3">
    <property type="entry name" value="HEAVY CHAIN, PUTATIVE, EXPRESSED-RELATED"/>
    <property type="match status" value="1"/>
</dbReference>
<evidence type="ECO:0000256" key="2">
    <source>
        <dbReference type="ARBA" id="ARBA00023054"/>
    </source>
</evidence>
<evidence type="ECO:0000256" key="1">
    <source>
        <dbReference type="ARBA" id="ARBA00005485"/>
    </source>
</evidence>
<dbReference type="GeneID" id="104594280"/>
<dbReference type="KEGG" id="nnu:104594280"/>
<dbReference type="PANTHER" id="PTHR32054">
    <property type="entry name" value="HEAVY CHAIN, PUTATIVE, EXPRESSED-RELATED-RELATED"/>
    <property type="match status" value="1"/>
</dbReference>
<evidence type="ECO:0000313" key="4">
    <source>
        <dbReference type="RefSeq" id="XP_010252811.1"/>
    </source>
</evidence>
<dbReference type="eggNOG" id="ENOG502QQFI">
    <property type="taxonomic scope" value="Eukaryota"/>
</dbReference>
<reference evidence="4" key="1">
    <citation type="submission" date="2025-08" db="UniProtKB">
        <authorList>
            <consortium name="RefSeq"/>
        </authorList>
    </citation>
    <scope>IDENTIFICATION</scope>
</reference>
<dbReference type="Pfam" id="PF05701">
    <property type="entry name" value="WEMBL"/>
    <property type="match status" value="1"/>
</dbReference>
<evidence type="ECO:0000313" key="3">
    <source>
        <dbReference type="Proteomes" id="UP000189703"/>
    </source>
</evidence>
<dbReference type="OMA" id="GLDMEHY"/>
<dbReference type="GO" id="GO:0009904">
    <property type="term" value="P:chloroplast accumulation movement"/>
    <property type="evidence" value="ECO:0000318"/>
    <property type="project" value="GO_Central"/>
</dbReference>
<dbReference type="STRING" id="4432.A0A1U7ZM63"/>
<dbReference type="GO" id="GO:0005829">
    <property type="term" value="C:cytosol"/>
    <property type="evidence" value="ECO:0000318"/>
    <property type="project" value="GO_Central"/>
</dbReference>
<sequence length="646" mass="71324">MDTKARRNDKNSLRAEVGEIDTRAPFHSVKDAVNLFVKGTSSGEKPGIKKSKPSPTERVLAKETQLHLAQKEVSRLNRQLQNAENTKVQALSELEEAKQTVQDLTDKIKAVKESKESIIKATDAARNQAKKLEEVNSIGLEPANGAWKQDLDSTREQYTAAITELDAAKQELRKICQDFKALMEAKVAAFQQVAEAGYAVETNKEKAGELSREIAAVQESLGHVKIAIVQAQQDRENNLAEKDAQGQSYKTALEEAEKKLLSLRKEFNPEPTRNLQAKLAETAVEIEALEKEIEDARASDLDSVKTVTLELDDAKDALQKVAEEESSLQSLVESLKLELETIKKEHSDLKEKEAETESVAGNLHAKLQKSKNELEAALALESKAKGASDELISTLQQLTAEAENARVETETMKKNAEELKKEAQATRTVLEETERKLLVALKEAEEAKAAEAMALDQIKVLSERTNASRASPSESGANITISTEEFESLSRKVEESDKLAEMKVAAAMAQVEAVKASENEALKRLEATQKEIEEIKAATEEALKKAEMAEEAKRAIEGELRRWREREQKKAVEAATLILAEADVSVKSSPHYAQVQKPNSKARKVEKPKKCTSKKALWPSLSGFFNRKKSKVEGGSPSYLPGEKPV</sequence>
<dbReference type="Proteomes" id="UP000189703">
    <property type="component" value="Unplaced"/>
</dbReference>
<dbReference type="AlphaFoldDB" id="A0A1U7ZM63"/>
<organism evidence="3 4">
    <name type="scientific">Nelumbo nucifera</name>
    <name type="common">Sacred lotus</name>
    <dbReference type="NCBI Taxonomy" id="4432"/>
    <lineage>
        <taxon>Eukaryota</taxon>
        <taxon>Viridiplantae</taxon>
        <taxon>Streptophyta</taxon>
        <taxon>Embryophyta</taxon>
        <taxon>Tracheophyta</taxon>
        <taxon>Spermatophyta</taxon>
        <taxon>Magnoliopsida</taxon>
        <taxon>Proteales</taxon>
        <taxon>Nelumbonaceae</taxon>
        <taxon>Nelumbo</taxon>
    </lineage>
</organism>
<dbReference type="InterPro" id="IPR008545">
    <property type="entry name" value="Web"/>
</dbReference>
<keyword evidence="3" id="KW-1185">Reference proteome</keyword>
<gene>
    <name evidence="4" type="primary">LOC104594280</name>
</gene>
<comment type="similarity">
    <text evidence="1">Belongs to the WEB family.</text>
</comment>
<dbReference type="OrthoDB" id="1933125at2759"/>
<keyword evidence="2" id="KW-0175">Coiled coil</keyword>
<dbReference type="FunCoup" id="A0A1U7ZM63">
    <property type="interactions" value="652"/>
</dbReference>
<accession>A0A1U7ZM63</accession>
<protein>
    <submittedName>
        <fullName evidence="4">WEB family protein At5g55860-like</fullName>
    </submittedName>
</protein>
<dbReference type="GO" id="GO:0009903">
    <property type="term" value="P:chloroplast avoidance movement"/>
    <property type="evidence" value="ECO:0000318"/>
    <property type="project" value="GO_Central"/>
</dbReference>
<proteinExistence type="inferred from homology"/>
<name>A0A1U7ZM63_NELNU</name>